<dbReference type="AlphaFoldDB" id="A0AAE0P9E0"/>
<protein>
    <submittedName>
        <fullName evidence="2">Uncharacterized protein</fullName>
    </submittedName>
</protein>
<keyword evidence="3" id="KW-1185">Reference proteome</keyword>
<evidence type="ECO:0000313" key="3">
    <source>
        <dbReference type="Proteomes" id="UP001281003"/>
    </source>
</evidence>
<dbReference type="Proteomes" id="UP001281003">
    <property type="component" value="Unassembled WGS sequence"/>
</dbReference>
<accession>A0AAE0P9E0</accession>
<name>A0AAE0P9E0_SORBR</name>
<reference evidence="2" key="2">
    <citation type="submission" date="2023-07" db="EMBL/GenBank/DDBJ databases">
        <authorList>
            <consortium name="Lawrence Berkeley National Laboratory"/>
            <person name="Haridas S."/>
            <person name="Hensen N."/>
            <person name="Bonometti L."/>
            <person name="Westerberg I."/>
            <person name="Brannstrom I.O."/>
            <person name="Guillou S."/>
            <person name="Cros-Aarteil S."/>
            <person name="Calhoun S."/>
            <person name="Kuo A."/>
            <person name="Mondo S."/>
            <person name="Pangilinan J."/>
            <person name="Riley R."/>
            <person name="LaButti K."/>
            <person name="Andreopoulos B."/>
            <person name="Lipzen A."/>
            <person name="Chen C."/>
            <person name="Yanf M."/>
            <person name="Daum C."/>
            <person name="Ng V."/>
            <person name="Clum A."/>
            <person name="Steindorff A."/>
            <person name="Ohm R."/>
            <person name="Martin F."/>
            <person name="Silar P."/>
            <person name="Natvig D."/>
            <person name="Lalanne C."/>
            <person name="Gautier V."/>
            <person name="Ament-velasquez S.L."/>
            <person name="Kruys A."/>
            <person name="Hutchinson M.I."/>
            <person name="Powell A.J."/>
            <person name="Barry K."/>
            <person name="Miller A.N."/>
            <person name="Grigoriev I.V."/>
            <person name="Debuchy R."/>
            <person name="Gladieux P."/>
            <person name="Thoren M.H."/>
            <person name="Johannesson H."/>
        </authorList>
    </citation>
    <scope>NUCLEOTIDE SEQUENCE</scope>
    <source>
        <strain evidence="2">FGSC 1904</strain>
    </source>
</reference>
<sequence>MTVSSPGSIVDDESHDDLSWVDFRLDQADDITANKHALTNQAWFEPLSHPKKDMSGFNVALIVLRMLYGHVLATPMIPRPTLEQLEDEDWESEPETQEEYELSQLRRFLYENEEKFPLLAVAWVDTPGVLREKSKKSNSKNTSSSSSSADYRKTVHEMANLLLSSFPNHRNEDGPISFSYIMTSDLADDALWSHSSLLYYSRVVGCAPAEAGPWTVGRKKIPTRMNAHYSLIHFDWALERKQFAGLGAFLTSLVLPRQRPDGEWLLYQPNFPKVLRVRYVPAPETRRRSSSPDANANPYMDNLGFDDLRHITVGGRKIDTSTSLAVWARSDEQGNPTRQGYSIFAVVRLRNSSNPKEQDLVRTYDVQRIADMVAGADGIVVSEVSTTNKRRSSGTRYLTDGWKLGEPGHEYDLYYCRDDLEPEDHAFFSGGTWKPKAGSTKTGESGGADGAEKETEKQANDIPYESIEEGDPTLEWEGTGSE</sequence>
<gene>
    <name evidence="2" type="ORF">B0T20DRAFT_486841</name>
</gene>
<organism evidence="2 3">
    <name type="scientific">Sordaria brevicollis</name>
    <dbReference type="NCBI Taxonomy" id="83679"/>
    <lineage>
        <taxon>Eukaryota</taxon>
        <taxon>Fungi</taxon>
        <taxon>Dikarya</taxon>
        <taxon>Ascomycota</taxon>
        <taxon>Pezizomycotina</taxon>
        <taxon>Sordariomycetes</taxon>
        <taxon>Sordariomycetidae</taxon>
        <taxon>Sordariales</taxon>
        <taxon>Sordariaceae</taxon>
        <taxon>Sordaria</taxon>
    </lineage>
</organism>
<feature type="compositionally biased region" description="Basic and acidic residues" evidence="1">
    <location>
        <begin position="450"/>
        <end position="459"/>
    </location>
</feature>
<comment type="caution">
    <text evidence="2">The sequence shown here is derived from an EMBL/GenBank/DDBJ whole genome shotgun (WGS) entry which is preliminary data.</text>
</comment>
<evidence type="ECO:0000313" key="2">
    <source>
        <dbReference type="EMBL" id="KAK3395475.1"/>
    </source>
</evidence>
<feature type="region of interest" description="Disordered" evidence="1">
    <location>
        <begin position="430"/>
        <end position="482"/>
    </location>
</feature>
<dbReference type="EMBL" id="JAUTDP010000010">
    <property type="protein sequence ID" value="KAK3395475.1"/>
    <property type="molecule type" value="Genomic_DNA"/>
</dbReference>
<proteinExistence type="predicted"/>
<evidence type="ECO:0000256" key="1">
    <source>
        <dbReference type="SAM" id="MobiDB-lite"/>
    </source>
</evidence>
<reference evidence="2" key="1">
    <citation type="journal article" date="2023" name="Mol. Phylogenet. Evol.">
        <title>Genome-scale phylogeny and comparative genomics of the fungal order Sordariales.</title>
        <authorList>
            <person name="Hensen N."/>
            <person name="Bonometti L."/>
            <person name="Westerberg I."/>
            <person name="Brannstrom I.O."/>
            <person name="Guillou S."/>
            <person name="Cros-Aarteil S."/>
            <person name="Calhoun S."/>
            <person name="Haridas S."/>
            <person name="Kuo A."/>
            <person name="Mondo S."/>
            <person name="Pangilinan J."/>
            <person name="Riley R."/>
            <person name="LaButti K."/>
            <person name="Andreopoulos B."/>
            <person name="Lipzen A."/>
            <person name="Chen C."/>
            <person name="Yan M."/>
            <person name="Daum C."/>
            <person name="Ng V."/>
            <person name="Clum A."/>
            <person name="Steindorff A."/>
            <person name="Ohm R.A."/>
            <person name="Martin F."/>
            <person name="Silar P."/>
            <person name="Natvig D.O."/>
            <person name="Lalanne C."/>
            <person name="Gautier V."/>
            <person name="Ament-Velasquez S.L."/>
            <person name="Kruys A."/>
            <person name="Hutchinson M.I."/>
            <person name="Powell A.J."/>
            <person name="Barry K."/>
            <person name="Miller A.N."/>
            <person name="Grigoriev I.V."/>
            <person name="Debuchy R."/>
            <person name="Gladieux P."/>
            <person name="Hiltunen Thoren M."/>
            <person name="Johannesson H."/>
        </authorList>
    </citation>
    <scope>NUCLEOTIDE SEQUENCE</scope>
    <source>
        <strain evidence="2">FGSC 1904</strain>
    </source>
</reference>